<name>A0ACB9QKI3_9MYRT</name>
<evidence type="ECO:0000313" key="1">
    <source>
        <dbReference type="EMBL" id="KAI4367322.1"/>
    </source>
</evidence>
<reference evidence="2" key="1">
    <citation type="journal article" date="2023" name="Front. Plant Sci.">
        <title>Chromosomal-level genome assembly of Melastoma candidum provides insights into trichome evolution.</title>
        <authorList>
            <person name="Zhong Y."/>
            <person name="Wu W."/>
            <person name="Sun C."/>
            <person name="Zou P."/>
            <person name="Liu Y."/>
            <person name="Dai S."/>
            <person name="Zhou R."/>
        </authorList>
    </citation>
    <scope>NUCLEOTIDE SEQUENCE [LARGE SCALE GENOMIC DNA]</scope>
</reference>
<comment type="caution">
    <text evidence="1">The sequence shown here is derived from an EMBL/GenBank/DDBJ whole genome shotgun (WGS) entry which is preliminary data.</text>
</comment>
<protein>
    <submittedName>
        <fullName evidence="1">Uncharacterized protein</fullName>
    </submittedName>
</protein>
<keyword evidence="2" id="KW-1185">Reference proteome</keyword>
<proteinExistence type="predicted"/>
<accession>A0ACB9QKI3</accession>
<evidence type="ECO:0000313" key="2">
    <source>
        <dbReference type="Proteomes" id="UP001057402"/>
    </source>
</evidence>
<dbReference type="Proteomes" id="UP001057402">
    <property type="component" value="Chromosome 6"/>
</dbReference>
<sequence length="186" mass="21586">MWSRLGSNVQLLWEKPRWFPKQKAGSLTSSPMDVEFLQGQFLETIRTIFEEDYVDDNFKLLFIEQGMAESPDVAPQCIKSFFDDVEKHVDEIDTALKQSPVNYNQIELGTVRIMRKTAWIGAARIHRKACVALINTVHAQDKEECRRNLWKLKTEVSLLHNHLDNILMLQEEIMGLGAQVPLDWCR</sequence>
<organism evidence="1 2">
    <name type="scientific">Melastoma candidum</name>
    <dbReference type="NCBI Taxonomy" id="119954"/>
    <lineage>
        <taxon>Eukaryota</taxon>
        <taxon>Viridiplantae</taxon>
        <taxon>Streptophyta</taxon>
        <taxon>Embryophyta</taxon>
        <taxon>Tracheophyta</taxon>
        <taxon>Spermatophyta</taxon>
        <taxon>Magnoliopsida</taxon>
        <taxon>eudicotyledons</taxon>
        <taxon>Gunneridae</taxon>
        <taxon>Pentapetalae</taxon>
        <taxon>rosids</taxon>
        <taxon>malvids</taxon>
        <taxon>Myrtales</taxon>
        <taxon>Melastomataceae</taxon>
        <taxon>Melastomatoideae</taxon>
        <taxon>Melastomateae</taxon>
        <taxon>Melastoma</taxon>
    </lineage>
</organism>
<dbReference type="EMBL" id="CM042885">
    <property type="protein sequence ID" value="KAI4367322.1"/>
    <property type="molecule type" value="Genomic_DNA"/>
</dbReference>
<gene>
    <name evidence="1" type="ORF">MLD38_023073</name>
</gene>